<gene>
    <name evidence="3" type="ORF">CHS0354_010676</name>
</gene>
<accession>A0AAE0TC75</accession>
<dbReference type="PROSITE" id="PS50056">
    <property type="entry name" value="TYR_PHOSPHATASE_2"/>
    <property type="match status" value="1"/>
</dbReference>
<evidence type="ECO:0000313" key="3">
    <source>
        <dbReference type="EMBL" id="KAK3607687.1"/>
    </source>
</evidence>
<evidence type="ECO:0000259" key="1">
    <source>
        <dbReference type="PROSITE" id="PS50055"/>
    </source>
</evidence>
<dbReference type="PROSITE" id="PS00383">
    <property type="entry name" value="TYR_PHOSPHATASE_1"/>
    <property type="match status" value="1"/>
</dbReference>
<evidence type="ECO:0000313" key="4">
    <source>
        <dbReference type="Proteomes" id="UP001195483"/>
    </source>
</evidence>
<evidence type="ECO:0008006" key="5">
    <source>
        <dbReference type="Google" id="ProtNLM"/>
    </source>
</evidence>
<dbReference type="InterPro" id="IPR029021">
    <property type="entry name" value="Prot-tyrosine_phosphatase-like"/>
</dbReference>
<reference evidence="3" key="2">
    <citation type="journal article" date="2021" name="Genome Biol. Evol.">
        <title>Developing a high-quality reference genome for a parasitic bivalve with doubly uniparental inheritance (Bivalvia: Unionida).</title>
        <authorList>
            <person name="Smith C.H."/>
        </authorList>
    </citation>
    <scope>NUCLEOTIDE SEQUENCE</scope>
    <source>
        <strain evidence="3">CHS0354</strain>
        <tissue evidence="3">Mantle</tissue>
    </source>
</reference>
<feature type="domain" description="Tyrosine-protein phosphatase" evidence="1">
    <location>
        <begin position="1"/>
        <end position="83"/>
    </location>
</feature>
<dbReference type="Proteomes" id="UP001195483">
    <property type="component" value="Unassembled WGS sequence"/>
</dbReference>
<protein>
    <recommendedName>
        <fullName evidence="5">Protein tyrosine phosphatase</fullName>
    </recommendedName>
</protein>
<dbReference type="EMBL" id="JAEAOA010000671">
    <property type="protein sequence ID" value="KAK3607687.1"/>
    <property type="molecule type" value="Genomic_DNA"/>
</dbReference>
<dbReference type="InterPro" id="IPR003595">
    <property type="entry name" value="Tyr_Pase_cat"/>
</dbReference>
<dbReference type="PANTHER" id="PTHR19134:SF449">
    <property type="entry name" value="TYROSINE-PROTEIN PHOSPHATASE 1"/>
    <property type="match status" value="1"/>
</dbReference>
<dbReference type="InterPro" id="IPR000242">
    <property type="entry name" value="PTP_cat"/>
</dbReference>
<dbReference type="InterPro" id="IPR050348">
    <property type="entry name" value="Protein-Tyr_Phosphatase"/>
</dbReference>
<dbReference type="AlphaFoldDB" id="A0AAE0TC75"/>
<dbReference type="InterPro" id="IPR016130">
    <property type="entry name" value="Tyr_Pase_AS"/>
</dbReference>
<dbReference type="GO" id="GO:0004725">
    <property type="term" value="F:protein tyrosine phosphatase activity"/>
    <property type="evidence" value="ECO:0007669"/>
    <property type="project" value="InterPro"/>
</dbReference>
<reference evidence="3" key="1">
    <citation type="journal article" date="2021" name="Genome Biol. Evol.">
        <title>A High-Quality Reference Genome for a Parasitic Bivalve with Doubly Uniparental Inheritance (Bivalvia: Unionida).</title>
        <authorList>
            <person name="Smith C.H."/>
        </authorList>
    </citation>
    <scope>NUCLEOTIDE SEQUENCE</scope>
    <source>
        <strain evidence="3">CHS0354</strain>
    </source>
</reference>
<proteinExistence type="predicted"/>
<reference evidence="3" key="3">
    <citation type="submission" date="2023-05" db="EMBL/GenBank/DDBJ databases">
        <authorList>
            <person name="Smith C.H."/>
        </authorList>
    </citation>
    <scope>NUCLEOTIDE SEQUENCE</scope>
    <source>
        <strain evidence="3">CHS0354</strain>
        <tissue evidence="3">Mantle</tissue>
    </source>
</reference>
<name>A0AAE0TC75_9BIVA</name>
<dbReference type="Gene3D" id="3.90.190.10">
    <property type="entry name" value="Protein tyrosine phosphatase superfamily"/>
    <property type="match status" value="1"/>
</dbReference>
<sequence>MMKQIELIQSWQQETGNGPVIVHCMNGAERSGLFCVVAALVERTKIEQDVAVEQIIKQMRSIRPQVIQSVDQFKFCYDAIKTYLEQYDSYSNFSEH</sequence>
<dbReference type="Pfam" id="PF00102">
    <property type="entry name" value="Y_phosphatase"/>
    <property type="match status" value="1"/>
</dbReference>
<dbReference type="SUPFAM" id="SSF52799">
    <property type="entry name" value="(Phosphotyrosine protein) phosphatases II"/>
    <property type="match status" value="1"/>
</dbReference>
<dbReference type="InterPro" id="IPR000387">
    <property type="entry name" value="Tyr_Pase_dom"/>
</dbReference>
<dbReference type="PROSITE" id="PS50055">
    <property type="entry name" value="TYR_PHOSPHATASE_PTP"/>
    <property type="match status" value="1"/>
</dbReference>
<evidence type="ECO:0000259" key="2">
    <source>
        <dbReference type="PROSITE" id="PS50056"/>
    </source>
</evidence>
<dbReference type="PRINTS" id="PR00700">
    <property type="entry name" value="PRTYPHPHTASE"/>
</dbReference>
<keyword evidence="4" id="KW-1185">Reference proteome</keyword>
<comment type="caution">
    <text evidence="3">The sequence shown here is derived from an EMBL/GenBank/DDBJ whole genome shotgun (WGS) entry which is preliminary data.</text>
</comment>
<organism evidence="3 4">
    <name type="scientific">Potamilus streckersoni</name>
    <dbReference type="NCBI Taxonomy" id="2493646"/>
    <lineage>
        <taxon>Eukaryota</taxon>
        <taxon>Metazoa</taxon>
        <taxon>Spiralia</taxon>
        <taxon>Lophotrochozoa</taxon>
        <taxon>Mollusca</taxon>
        <taxon>Bivalvia</taxon>
        <taxon>Autobranchia</taxon>
        <taxon>Heteroconchia</taxon>
        <taxon>Palaeoheterodonta</taxon>
        <taxon>Unionida</taxon>
        <taxon>Unionoidea</taxon>
        <taxon>Unionidae</taxon>
        <taxon>Ambleminae</taxon>
        <taxon>Lampsilini</taxon>
        <taxon>Potamilus</taxon>
    </lineage>
</organism>
<feature type="domain" description="Tyrosine specific protein phosphatases" evidence="2">
    <location>
        <begin position="1"/>
        <end position="74"/>
    </location>
</feature>
<dbReference type="PANTHER" id="PTHR19134">
    <property type="entry name" value="RECEPTOR-TYPE TYROSINE-PROTEIN PHOSPHATASE"/>
    <property type="match status" value="1"/>
</dbReference>
<dbReference type="SMART" id="SM00404">
    <property type="entry name" value="PTPc_motif"/>
    <property type="match status" value="1"/>
</dbReference>